<evidence type="ECO:0000313" key="1">
    <source>
        <dbReference type="EMBL" id="URY99137.1"/>
    </source>
</evidence>
<evidence type="ECO:0000313" key="2">
    <source>
        <dbReference type="Proteomes" id="UP001055992"/>
    </source>
</evidence>
<name>A0A9E7M7Y7_9CAUD</name>
<accession>A0A9E7M7Y7</accession>
<protein>
    <submittedName>
        <fullName evidence="1">Uncharacterized protein</fullName>
    </submittedName>
</protein>
<gene>
    <name evidence="1" type="ORF">6937_0006</name>
</gene>
<reference evidence="1" key="1">
    <citation type="submission" date="2021-11" db="EMBL/GenBank/DDBJ databases">
        <title>The TAILOR 12: Case summaries of 12 patient that have undergone phage therapy for multidrug-resistant infections.</title>
        <authorList>
            <person name="Green S."/>
            <person name="Terwilliger A."/>
            <person name="Clark J."/>
            <person name="Salazar K."/>
            <person name="Maresso A."/>
        </authorList>
    </citation>
    <scope>NUCLEOTIDE SEQUENCE</scope>
</reference>
<sequence length="62" mass="6707">MATYTVRILNTETGVMLETEYQTELQAITAVNTAAQLVAVGAPETIVGEIVASEPNPEWTLR</sequence>
<organism evidence="1 2">
    <name type="scientific">Klebsiella phage 6937</name>
    <dbReference type="NCBI Taxonomy" id="2912294"/>
    <lineage>
        <taxon>Viruses</taxon>
        <taxon>Duplodnaviria</taxon>
        <taxon>Heunggongvirae</taxon>
        <taxon>Uroviricota</taxon>
        <taxon>Caudoviricetes</taxon>
        <taxon>Autographivirales</taxon>
        <taxon>Autonotataviridae</taxon>
        <taxon>Melnykvirinae</taxon>
        <taxon>Cullenvirus</taxon>
        <taxon>Cullenvirus 6937</taxon>
    </lineage>
</organism>
<dbReference type="EMBL" id="OL362270">
    <property type="protein sequence ID" value="URY99137.1"/>
    <property type="molecule type" value="Genomic_DNA"/>
</dbReference>
<keyword evidence="2" id="KW-1185">Reference proteome</keyword>
<proteinExistence type="predicted"/>
<dbReference type="Proteomes" id="UP001055992">
    <property type="component" value="Segment"/>
</dbReference>